<dbReference type="SUPFAM" id="SSF53474">
    <property type="entry name" value="alpha/beta-Hydrolases"/>
    <property type="match status" value="1"/>
</dbReference>
<dbReference type="Proteomes" id="UP000267536">
    <property type="component" value="Unassembled WGS sequence"/>
</dbReference>
<protein>
    <submittedName>
        <fullName evidence="2">Alpha/beta hydrolase</fullName>
    </submittedName>
</protein>
<dbReference type="OrthoDB" id="3483116at2"/>
<comment type="caution">
    <text evidence="2">The sequence shown here is derived from an EMBL/GenBank/DDBJ whole genome shotgun (WGS) entry which is preliminary data.</text>
</comment>
<dbReference type="GO" id="GO:0016787">
    <property type="term" value="F:hydrolase activity"/>
    <property type="evidence" value="ECO:0007669"/>
    <property type="project" value="UniProtKB-KW"/>
</dbReference>
<keyword evidence="3" id="KW-1185">Reference proteome</keyword>
<gene>
    <name evidence="2" type="ORF">EF294_14760</name>
</gene>
<feature type="transmembrane region" description="Helical" evidence="1">
    <location>
        <begin position="472"/>
        <end position="495"/>
    </location>
</feature>
<feature type="transmembrane region" description="Helical" evidence="1">
    <location>
        <begin position="429"/>
        <end position="452"/>
    </location>
</feature>
<keyword evidence="2" id="KW-0378">Hydrolase</keyword>
<name>A0A3N4G8L2_9ACTN</name>
<keyword evidence="1" id="KW-0812">Transmembrane</keyword>
<keyword evidence="1" id="KW-1133">Transmembrane helix</keyword>
<accession>A0A3N4G8L2</accession>
<evidence type="ECO:0000313" key="3">
    <source>
        <dbReference type="Proteomes" id="UP000267536"/>
    </source>
</evidence>
<dbReference type="Gene3D" id="3.40.50.1820">
    <property type="entry name" value="alpha/beta hydrolase"/>
    <property type="match status" value="1"/>
</dbReference>
<dbReference type="EMBL" id="RKMH01000010">
    <property type="protein sequence ID" value="RPA59069.1"/>
    <property type="molecule type" value="Genomic_DNA"/>
</dbReference>
<dbReference type="AlphaFoldDB" id="A0A3N4G8L2"/>
<evidence type="ECO:0000256" key="1">
    <source>
        <dbReference type="SAM" id="Phobius"/>
    </source>
</evidence>
<reference evidence="2 3" key="1">
    <citation type="submission" date="2018-11" db="EMBL/GenBank/DDBJ databases">
        <title>Draft genome sequence of Gordonia sp. RS15-1S isolated from rice stems.</title>
        <authorList>
            <person name="Muangham S."/>
        </authorList>
    </citation>
    <scope>NUCLEOTIDE SEQUENCE [LARGE SCALE GENOMIC DNA]</scope>
    <source>
        <strain evidence="2 3">RS15-1S</strain>
    </source>
</reference>
<sequence>MKLVFLHGVGDGGRDRAWLRALNRRLAQEGLDPIPEDDVIAPYYADMLATSGIRADLPKVTTTKESSDAKARAHFQTRQMTALRSVGRDPNAQVLGWGGVLDAGNPAWVQGAARFAPGEAKHVVGQVNRYVNSKGLRGAIVRKVLGKLPPDGEVVLVGHSLGSVVAIDVISRLPSNIRVKRFITIGSPVSSKIFGQSSGQLIANFPYADVDDWLNMFSPRDPITRGRGLSTAFSDVRDIRVNIGKTAHSADRYFDNSAVARAVSLAFHRARSGDRRTTRVTTALTDETASKLLEMHYCYALEAGLTKGTKARFAEAVRIRREDLVEQIWEANEEGMPLPREFHTLAEGELPHLPDYWSNTQLVEELTVLALSNPISPFEIDVDEGVRAEAVRSVLTALGRDPKIADRIKDAVKEVAGFLRKSGVRWGQVAAVGAGLAIVAIAPLSLAAVAPAGLAGGAALTSSLAAFGPGGMIGGIATVSGITSTGAAVTTAAAVMRRKSPGADVATFVLRVTAAYAQATLGLEYDQELFSALAEARSDISAEINQLSGISDKKAPALAALVEQEEILERLSELLEMKDLVDKSVSGLTYADTKSD</sequence>
<keyword evidence="1" id="KW-0472">Membrane</keyword>
<dbReference type="RefSeq" id="WP_123931342.1">
    <property type="nucleotide sequence ID" value="NZ_JBPSDP010000010.1"/>
</dbReference>
<proteinExistence type="predicted"/>
<dbReference type="InterPro" id="IPR029058">
    <property type="entry name" value="AB_hydrolase_fold"/>
</dbReference>
<organism evidence="2 3">
    <name type="scientific">Gordonia oryzae</name>
    <dbReference type="NCBI Taxonomy" id="2487349"/>
    <lineage>
        <taxon>Bacteria</taxon>
        <taxon>Bacillati</taxon>
        <taxon>Actinomycetota</taxon>
        <taxon>Actinomycetes</taxon>
        <taxon>Mycobacteriales</taxon>
        <taxon>Gordoniaceae</taxon>
        <taxon>Gordonia</taxon>
    </lineage>
</organism>
<evidence type="ECO:0000313" key="2">
    <source>
        <dbReference type="EMBL" id="RPA59069.1"/>
    </source>
</evidence>